<keyword evidence="4" id="KW-0804">Transcription</keyword>
<dbReference type="SMART" id="SM00380">
    <property type="entry name" value="AP2"/>
    <property type="match status" value="1"/>
</dbReference>
<dbReference type="InterPro" id="IPR036955">
    <property type="entry name" value="AP2/ERF_dom_sf"/>
</dbReference>
<evidence type="ECO:0000256" key="1">
    <source>
        <dbReference type="ARBA" id="ARBA00004123"/>
    </source>
</evidence>
<reference evidence="8" key="2">
    <citation type="submission" date="2023-04" db="EMBL/GenBank/DDBJ databases">
        <authorList>
            <person name="Bruccoleri R.E."/>
            <person name="Oakeley E.J."/>
            <person name="Faust A.-M."/>
            <person name="Dessus-Babus S."/>
            <person name="Altorfer M."/>
            <person name="Burckhardt D."/>
            <person name="Oertli M."/>
            <person name="Naumann U."/>
            <person name="Petersen F."/>
            <person name="Wong J."/>
        </authorList>
    </citation>
    <scope>NUCLEOTIDE SEQUENCE</scope>
    <source>
        <strain evidence="8">GSM-AAB239-AS_SAM_17_03QT</strain>
        <tissue evidence="8">Leaf</tissue>
    </source>
</reference>
<proteinExistence type="predicted"/>
<accession>A0AAX6E8S9</accession>
<gene>
    <name evidence="8" type="ORF">M6B38_202835</name>
</gene>
<dbReference type="GO" id="GO:0003700">
    <property type="term" value="F:DNA-binding transcription factor activity"/>
    <property type="evidence" value="ECO:0007669"/>
    <property type="project" value="InterPro"/>
</dbReference>
<sequence>MATQASEGLLENVWANFICSNTPATCNSDHEESNKMPITVPNWDELPHLGGDGDLAVLQRLPSLGRWMSMGAECWEGLLDGIIASDSVKETSPQVSAGTTASTSSIEQKASPKDKKAAATRQYRGVRKRPWGKYAAEIRDTSRKGARVWLGTFLTAEEAAMAYDKAALRMRGSRAHLNFPLEMVVRASECTEEENYNPRRRTTREWNTDNQMSTESSATKRSARGLGHQTDVVELYDLGEDYLEDLMCSLL</sequence>
<dbReference type="SUPFAM" id="SSF54171">
    <property type="entry name" value="DNA-binding domain"/>
    <property type="match status" value="1"/>
</dbReference>
<dbReference type="AlphaFoldDB" id="A0AAX6E8S9"/>
<dbReference type="PRINTS" id="PR00367">
    <property type="entry name" value="ETHRSPELEMNT"/>
</dbReference>
<evidence type="ECO:0000256" key="3">
    <source>
        <dbReference type="ARBA" id="ARBA00023125"/>
    </source>
</evidence>
<protein>
    <submittedName>
        <fullName evidence="8">Ethylene-responsive transcription factor ERF094</fullName>
    </submittedName>
</protein>
<dbReference type="Proteomes" id="UP001140949">
    <property type="component" value="Unassembled WGS sequence"/>
</dbReference>
<dbReference type="InterPro" id="IPR016177">
    <property type="entry name" value="DNA-bd_dom_sf"/>
</dbReference>
<dbReference type="InterPro" id="IPR044808">
    <property type="entry name" value="ERF_plant"/>
</dbReference>
<dbReference type="EMBL" id="JANAVB010038836">
    <property type="protein sequence ID" value="KAJ6800340.1"/>
    <property type="molecule type" value="Genomic_DNA"/>
</dbReference>
<evidence type="ECO:0000256" key="6">
    <source>
        <dbReference type="SAM" id="MobiDB-lite"/>
    </source>
</evidence>
<evidence type="ECO:0000313" key="9">
    <source>
        <dbReference type="Proteomes" id="UP001140949"/>
    </source>
</evidence>
<comment type="caution">
    <text evidence="8">The sequence shown here is derived from an EMBL/GenBank/DDBJ whole genome shotgun (WGS) entry which is preliminary data.</text>
</comment>
<comment type="subcellular location">
    <subcellularLocation>
        <location evidence="1">Nucleus</location>
    </subcellularLocation>
</comment>
<dbReference type="InterPro" id="IPR001471">
    <property type="entry name" value="AP2/ERF_dom"/>
</dbReference>
<feature type="domain" description="AP2/ERF" evidence="7">
    <location>
        <begin position="122"/>
        <end position="180"/>
    </location>
</feature>
<dbReference type="Gene3D" id="3.30.730.10">
    <property type="entry name" value="AP2/ERF domain"/>
    <property type="match status" value="1"/>
</dbReference>
<dbReference type="GO" id="GO:0003677">
    <property type="term" value="F:DNA binding"/>
    <property type="evidence" value="ECO:0007669"/>
    <property type="project" value="UniProtKB-KW"/>
</dbReference>
<name>A0AAX6E8S9_IRIPA</name>
<keyword evidence="5" id="KW-0539">Nucleus</keyword>
<feature type="region of interest" description="Disordered" evidence="6">
    <location>
        <begin position="91"/>
        <end position="124"/>
    </location>
</feature>
<dbReference type="CDD" id="cd00018">
    <property type="entry name" value="AP2"/>
    <property type="match status" value="1"/>
</dbReference>
<dbReference type="FunFam" id="3.30.730.10:FF:000001">
    <property type="entry name" value="Ethylene-responsive transcription factor 2"/>
    <property type="match status" value="1"/>
</dbReference>
<keyword evidence="2" id="KW-0805">Transcription regulation</keyword>
<reference evidence="8" key="1">
    <citation type="journal article" date="2023" name="GigaByte">
        <title>Genome assembly of the bearded iris, Iris pallida Lam.</title>
        <authorList>
            <person name="Bruccoleri R.E."/>
            <person name="Oakeley E.J."/>
            <person name="Faust A.M.E."/>
            <person name="Altorfer M."/>
            <person name="Dessus-Babus S."/>
            <person name="Burckhardt D."/>
            <person name="Oertli M."/>
            <person name="Naumann U."/>
            <person name="Petersen F."/>
            <person name="Wong J."/>
        </authorList>
    </citation>
    <scope>NUCLEOTIDE SEQUENCE</scope>
    <source>
        <strain evidence="8">GSM-AAB239-AS_SAM_17_03QT</strain>
    </source>
</reference>
<keyword evidence="3" id="KW-0238">DNA-binding</keyword>
<feature type="compositionally biased region" description="Polar residues" evidence="6">
    <location>
        <begin position="91"/>
        <end position="108"/>
    </location>
</feature>
<evidence type="ECO:0000313" key="8">
    <source>
        <dbReference type="EMBL" id="KAJ6800340.1"/>
    </source>
</evidence>
<evidence type="ECO:0000256" key="5">
    <source>
        <dbReference type="ARBA" id="ARBA00023242"/>
    </source>
</evidence>
<keyword evidence="9" id="KW-1185">Reference proteome</keyword>
<evidence type="ECO:0000256" key="4">
    <source>
        <dbReference type="ARBA" id="ARBA00023163"/>
    </source>
</evidence>
<dbReference type="GO" id="GO:0005634">
    <property type="term" value="C:nucleus"/>
    <property type="evidence" value="ECO:0007669"/>
    <property type="project" value="UniProtKB-SubCell"/>
</dbReference>
<feature type="region of interest" description="Disordered" evidence="6">
    <location>
        <begin position="195"/>
        <end position="224"/>
    </location>
</feature>
<dbReference type="PROSITE" id="PS51032">
    <property type="entry name" value="AP2_ERF"/>
    <property type="match status" value="1"/>
</dbReference>
<dbReference type="PANTHER" id="PTHR31190">
    <property type="entry name" value="DNA-BINDING DOMAIN"/>
    <property type="match status" value="1"/>
</dbReference>
<dbReference type="GO" id="GO:0009873">
    <property type="term" value="P:ethylene-activated signaling pathway"/>
    <property type="evidence" value="ECO:0007669"/>
    <property type="project" value="InterPro"/>
</dbReference>
<evidence type="ECO:0000256" key="2">
    <source>
        <dbReference type="ARBA" id="ARBA00023015"/>
    </source>
</evidence>
<dbReference type="Pfam" id="PF00847">
    <property type="entry name" value="AP2"/>
    <property type="match status" value="1"/>
</dbReference>
<evidence type="ECO:0000259" key="7">
    <source>
        <dbReference type="PROSITE" id="PS51032"/>
    </source>
</evidence>
<organism evidence="8 9">
    <name type="scientific">Iris pallida</name>
    <name type="common">Sweet iris</name>
    <dbReference type="NCBI Taxonomy" id="29817"/>
    <lineage>
        <taxon>Eukaryota</taxon>
        <taxon>Viridiplantae</taxon>
        <taxon>Streptophyta</taxon>
        <taxon>Embryophyta</taxon>
        <taxon>Tracheophyta</taxon>
        <taxon>Spermatophyta</taxon>
        <taxon>Magnoliopsida</taxon>
        <taxon>Liliopsida</taxon>
        <taxon>Asparagales</taxon>
        <taxon>Iridaceae</taxon>
        <taxon>Iridoideae</taxon>
        <taxon>Irideae</taxon>
        <taxon>Iris</taxon>
    </lineage>
</organism>
<feature type="compositionally biased region" description="Polar residues" evidence="6">
    <location>
        <begin position="208"/>
        <end position="220"/>
    </location>
</feature>